<proteinExistence type="predicted"/>
<protein>
    <submittedName>
        <fullName evidence="2">Uncharacterized protein</fullName>
    </submittedName>
</protein>
<keyword evidence="3" id="KW-1185">Reference proteome</keyword>
<name>A0AA39WDC6_9PEZI</name>
<sequence length="191" mass="21858">MNHQRTAAYPGSGWARITGIRYLKPKPQTSQSKPPFSHQKYPSSSSSSSSTQPVSELALSPWKKHQPPKPQQKPFQITTDIASVFYKLPNGACHNPSCRYEQQPHNGYGLCKGCFQDFWCPICSLGIPEGKYHGMCEECYERMVAMREEGGEGRRERERSWYEGRGEIGREVRELRVLWEARARLRGKGSY</sequence>
<evidence type="ECO:0000313" key="2">
    <source>
        <dbReference type="EMBL" id="KAK0613308.1"/>
    </source>
</evidence>
<feature type="region of interest" description="Disordered" evidence="1">
    <location>
        <begin position="20"/>
        <end position="74"/>
    </location>
</feature>
<evidence type="ECO:0000256" key="1">
    <source>
        <dbReference type="SAM" id="MobiDB-lite"/>
    </source>
</evidence>
<comment type="caution">
    <text evidence="2">The sequence shown here is derived from an EMBL/GenBank/DDBJ whole genome shotgun (WGS) entry which is preliminary data.</text>
</comment>
<reference evidence="2" key="1">
    <citation type="submission" date="2023-06" db="EMBL/GenBank/DDBJ databases">
        <title>Genome-scale phylogeny and comparative genomics of the fungal order Sordariales.</title>
        <authorList>
            <consortium name="Lawrence Berkeley National Laboratory"/>
            <person name="Hensen N."/>
            <person name="Bonometti L."/>
            <person name="Westerberg I."/>
            <person name="Brannstrom I.O."/>
            <person name="Guillou S."/>
            <person name="Cros-Aarteil S."/>
            <person name="Calhoun S."/>
            <person name="Haridas S."/>
            <person name="Kuo A."/>
            <person name="Mondo S."/>
            <person name="Pangilinan J."/>
            <person name="Riley R."/>
            <person name="Labutti K."/>
            <person name="Andreopoulos B."/>
            <person name="Lipzen A."/>
            <person name="Chen C."/>
            <person name="Yanf M."/>
            <person name="Daum C."/>
            <person name="Ng V."/>
            <person name="Clum A."/>
            <person name="Steindorff A."/>
            <person name="Ohm R."/>
            <person name="Martin F."/>
            <person name="Silar P."/>
            <person name="Natvig D."/>
            <person name="Lalanne C."/>
            <person name="Gautier V."/>
            <person name="Ament-Velasquez S.L."/>
            <person name="Kruys A."/>
            <person name="Hutchinson M.I."/>
            <person name="Powell A.J."/>
            <person name="Barry K."/>
            <person name="Miller A.N."/>
            <person name="Grigoriev I.V."/>
            <person name="Debuchy R."/>
            <person name="Gladieux P."/>
            <person name="Thoren M.H."/>
            <person name="Johannesson H."/>
        </authorList>
    </citation>
    <scope>NUCLEOTIDE SEQUENCE</scope>
    <source>
        <strain evidence="2">CBS 606.72</strain>
    </source>
</reference>
<gene>
    <name evidence="2" type="ORF">B0T14DRAFT_498837</name>
</gene>
<dbReference type="Proteomes" id="UP001175000">
    <property type="component" value="Unassembled WGS sequence"/>
</dbReference>
<dbReference type="AlphaFoldDB" id="A0AA39WDC6"/>
<feature type="compositionally biased region" description="Low complexity" evidence="1">
    <location>
        <begin position="25"/>
        <end position="35"/>
    </location>
</feature>
<dbReference type="EMBL" id="JAULSU010000006">
    <property type="protein sequence ID" value="KAK0613308.1"/>
    <property type="molecule type" value="Genomic_DNA"/>
</dbReference>
<evidence type="ECO:0000313" key="3">
    <source>
        <dbReference type="Proteomes" id="UP001175000"/>
    </source>
</evidence>
<organism evidence="2 3">
    <name type="scientific">Immersiella caudata</name>
    <dbReference type="NCBI Taxonomy" id="314043"/>
    <lineage>
        <taxon>Eukaryota</taxon>
        <taxon>Fungi</taxon>
        <taxon>Dikarya</taxon>
        <taxon>Ascomycota</taxon>
        <taxon>Pezizomycotina</taxon>
        <taxon>Sordariomycetes</taxon>
        <taxon>Sordariomycetidae</taxon>
        <taxon>Sordariales</taxon>
        <taxon>Lasiosphaeriaceae</taxon>
        <taxon>Immersiella</taxon>
    </lineage>
</organism>
<accession>A0AA39WDC6</accession>